<comment type="cofactor">
    <cofactor evidence="1">
        <name>Mg(2+)</name>
        <dbReference type="ChEBI" id="CHEBI:18420"/>
    </cofactor>
</comment>
<evidence type="ECO:0000256" key="5">
    <source>
        <dbReference type="ARBA" id="ARBA00022842"/>
    </source>
</evidence>
<dbReference type="PANTHER" id="PTHR12001:SF69">
    <property type="entry name" value="ALL TRANS-POLYPRENYL-DIPHOSPHATE SYNTHASE PDSS1"/>
    <property type="match status" value="1"/>
</dbReference>
<evidence type="ECO:0000256" key="3">
    <source>
        <dbReference type="ARBA" id="ARBA00022679"/>
    </source>
</evidence>
<dbReference type="SFLD" id="SFLDS00005">
    <property type="entry name" value="Isoprenoid_Synthase_Type_I"/>
    <property type="match status" value="1"/>
</dbReference>
<dbReference type="InterPro" id="IPR033749">
    <property type="entry name" value="Polyprenyl_synt_CS"/>
</dbReference>
<dbReference type="InterPro" id="IPR008949">
    <property type="entry name" value="Isoprenoid_synthase_dom_sf"/>
</dbReference>
<dbReference type="Proteomes" id="UP000053370">
    <property type="component" value="Unassembled WGS sequence"/>
</dbReference>
<dbReference type="AlphaFoldDB" id="A0A0S7BWY1"/>
<evidence type="ECO:0000313" key="7">
    <source>
        <dbReference type="EMBL" id="GAP41446.1"/>
    </source>
</evidence>
<dbReference type="GO" id="GO:0046872">
    <property type="term" value="F:metal ion binding"/>
    <property type="evidence" value="ECO:0007669"/>
    <property type="project" value="UniProtKB-KW"/>
</dbReference>
<dbReference type="GO" id="GO:0008299">
    <property type="term" value="P:isoprenoid biosynthetic process"/>
    <property type="evidence" value="ECO:0007669"/>
    <property type="project" value="InterPro"/>
</dbReference>
<dbReference type="Gene3D" id="1.10.600.10">
    <property type="entry name" value="Farnesyl Diphosphate Synthase"/>
    <property type="match status" value="1"/>
</dbReference>
<evidence type="ECO:0000256" key="2">
    <source>
        <dbReference type="ARBA" id="ARBA00006706"/>
    </source>
</evidence>
<dbReference type="GO" id="GO:0004659">
    <property type="term" value="F:prenyltransferase activity"/>
    <property type="evidence" value="ECO:0007669"/>
    <property type="project" value="InterPro"/>
</dbReference>
<dbReference type="Pfam" id="PF00348">
    <property type="entry name" value="polyprenyl_synt"/>
    <property type="match status" value="1"/>
</dbReference>
<evidence type="ECO:0000256" key="4">
    <source>
        <dbReference type="ARBA" id="ARBA00022723"/>
    </source>
</evidence>
<dbReference type="STRING" id="1678840.ATC1_131435"/>
<evidence type="ECO:0000313" key="8">
    <source>
        <dbReference type="Proteomes" id="UP000053370"/>
    </source>
</evidence>
<keyword evidence="3 6" id="KW-0808">Transferase</keyword>
<accession>A0A0S7BWY1</accession>
<comment type="similarity">
    <text evidence="2 6">Belongs to the FPP/GGPP synthase family.</text>
</comment>
<name>A0A0S7BWY1_9CHLR</name>
<keyword evidence="5" id="KW-0460">Magnesium</keyword>
<organism evidence="7">
    <name type="scientific">Flexilinea flocculi</name>
    <dbReference type="NCBI Taxonomy" id="1678840"/>
    <lineage>
        <taxon>Bacteria</taxon>
        <taxon>Bacillati</taxon>
        <taxon>Chloroflexota</taxon>
        <taxon>Anaerolineae</taxon>
        <taxon>Anaerolineales</taxon>
        <taxon>Anaerolineaceae</taxon>
        <taxon>Flexilinea</taxon>
    </lineage>
</organism>
<dbReference type="PATRIC" id="fig|1678840.3.peg.2897"/>
<dbReference type="RefSeq" id="WP_062282670.1">
    <property type="nucleotide sequence ID" value="NZ_DF968181.1"/>
</dbReference>
<keyword evidence="8" id="KW-1185">Reference proteome</keyword>
<keyword evidence="4" id="KW-0479">Metal-binding</keyword>
<proteinExistence type="inferred from homology"/>
<evidence type="ECO:0000256" key="1">
    <source>
        <dbReference type="ARBA" id="ARBA00001946"/>
    </source>
</evidence>
<dbReference type="OrthoDB" id="9805316at2"/>
<gene>
    <name evidence="7" type="ORF">ATC1_131435</name>
</gene>
<sequence>MIEKINIELLKFLSEKEILHHDKTLKEMIYYSVGFDPDGNLIGGGKRLRPIICGLVSGSLCGDWEISLPFGISLELLHNFTLIHDDIEDQSDTRHRLPTLWKKWGLPLSLNAGDLLFAIAYQSILDAATSEQKPKAIKIFNRIIQNLILGQHRDISFEKRDVISEDEYFSMIHGKTVSLFGGCCAFGALAAGADDRVLEDFTTVGEYFGYAFQIRDDFLGIWGDTDVFGKSVSSDITSKKMTLPIVYGLEKDSDFKEFWTNYSGDESEVQKVNSWLKEIGADKYTEMRCQYFTDKATCLLQSYTIHEEYQKKISELFTSLLDRKI</sequence>
<dbReference type="SFLD" id="SFLDG01017">
    <property type="entry name" value="Polyprenyl_Transferase_Like"/>
    <property type="match status" value="1"/>
</dbReference>
<dbReference type="EMBL" id="DF968181">
    <property type="protein sequence ID" value="GAP41446.1"/>
    <property type="molecule type" value="Genomic_DNA"/>
</dbReference>
<protein>
    <submittedName>
        <fullName evidence="7">Geranylgeranyl pyrophosphate synthase</fullName>
    </submittedName>
</protein>
<dbReference type="CDD" id="cd00685">
    <property type="entry name" value="Trans_IPPS_HT"/>
    <property type="match status" value="1"/>
</dbReference>
<reference evidence="7" key="1">
    <citation type="journal article" date="2015" name="Genome Announc.">
        <title>Draft Genome Sequence of Anaerolineae Strain TC1, a Novel Isolate from a Methanogenic Wastewater Treatment System.</title>
        <authorList>
            <person name="Matsuura N."/>
            <person name="Tourlousse D.M."/>
            <person name="Sun L."/>
            <person name="Toyonaga M."/>
            <person name="Kuroda K."/>
            <person name="Ohashi A."/>
            <person name="Cruz R."/>
            <person name="Yamaguchi T."/>
            <person name="Sekiguchi Y."/>
        </authorList>
    </citation>
    <scope>NUCLEOTIDE SEQUENCE [LARGE SCALE GENOMIC DNA]</scope>
    <source>
        <strain evidence="7">TC1</strain>
    </source>
</reference>
<dbReference type="PANTHER" id="PTHR12001">
    <property type="entry name" value="GERANYLGERANYL PYROPHOSPHATE SYNTHASE"/>
    <property type="match status" value="1"/>
</dbReference>
<evidence type="ECO:0000256" key="6">
    <source>
        <dbReference type="RuleBase" id="RU004466"/>
    </source>
</evidence>
<dbReference type="InterPro" id="IPR000092">
    <property type="entry name" value="Polyprenyl_synt"/>
</dbReference>
<dbReference type="SUPFAM" id="SSF48576">
    <property type="entry name" value="Terpenoid synthases"/>
    <property type="match status" value="1"/>
</dbReference>
<dbReference type="PROSITE" id="PS00444">
    <property type="entry name" value="POLYPRENYL_SYNTHASE_2"/>
    <property type="match status" value="1"/>
</dbReference>